<sequence length="65" mass="6869">MPHSKHSKREALAVPWGPSEAKARTSPLPSGCAEERSVSRIRARPCLSEASLGETPRNASTAGCP</sequence>
<protein>
    <submittedName>
        <fullName evidence="2">Uncharacterized protein</fullName>
    </submittedName>
</protein>
<dbReference type="AlphaFoldDB" id="A0A431THN2"/>
<dbReference type="EMBL" id="RXOE01000007">
    <property type="protein sequence ID" value="RTQ32148.1"/>
    <property type="molecule type" value="Genomic_DNA"/>
</dbReference>
<reference evidence="2 3" key="1">
    <citation type="submission" date="2018-12" db="EMBL/GenBank/DDBJ databases">
        <title>The genome of Variovorax gossypii DSM 100435.</title>
        <authorList>
            <person name="Gao J."/>
            <person name="Sun J."/>
        </authorList>
    </citation>
    <scope>NUCLEOTIDE SEQUENCE [LARGE SCALE GENOMIC DNA]</scope>
    <source>
        <strain evidence="2 3">DSM 100435</strain>
    </source>
</reference>
<evidence type="ECO:0000313" key="3">
    <source>
        <dbReference type="Proteomes" id="UP000267418"/>
    </source>
</evidence>
<name>A0A431THN2_9BURK</name>
<organism evidence="2 3">
    <name type="scientific">Variovorax gossypii</name>
    <dbReference type="NCBI Taxonomy" id="1679495"/>
    <lineage>
        <taxon>Bacteria</taxon>
        <taxon>Pseudomonadati</taxon>
        <taxon>Pseudomonadota</taxon>
        <taxon>Betaproteobacteria</taxon>
        <taxon>Burkholderiales</taxon>
        <taxon>Comamonadaceae</taxon>
        <taxon>Variovorax</taxon>
    </lineage>
</organism>
<evidence type="ECO:0000256" key="1">
    <source>
        <dbReference type="SAM" id="MobiDB-lite"/>
    </source>
</evidence>
<accession>A0A431THN2</accession>
<keyword evidence="3" id="KW-1185">Reference proteome</keyword>
<proteinExistence type="predicted"/>
<evidence type="ECO:0000313" key="2">
    <source>
        <dbReference type="EMBL" id="RTQ32148.1"/>
    </source>
</evidence>
<gene>
    <name evidence="2" type="ORF">EJP69_23030</name>
</gene>
<dbReference type="Proteomes" id="UP000267418">
    <property type="component" value="Unassembled WGS sequence"/>
</dbReference>
<dbReference type="OrthoDB" id="8822550at2"/>
<feature type="region of interest" description="Disordered" evidence="1">
    <location>
        <begin position="1"/>
        <end position="65"/>
    </location>
</feature>
<comment type="caution">
    <text evidence="2">The sequence shown here is derived from an EMBL/GenBank/DDBJ whole genome shotgun (WGS) entry which is preliminary data.</text>
</comment>